<evidence type="ECO:0000259" key="9">
    <source>
        <dbReference type="PROSITE" id="PS50994"/>
    </source>
</evidence>
<dbReference type="CDD" id="cd09274">
    <property type="entry name" value="RNase_HI_RT_Ty3"/>
    <property type="match status" value="1"/>
</dbReference>
<dbReference type="EMBL" id="LSMT01000454">
    <property type="protein sequence ID" value="PFX17712.1"/>
    <property type="molecule type" value="Genomic_DNA"/>
</dbReference>
<feature type="compositionally biased region" description="Low complexity" evidence="7">
    <location>
        <begin position="775"/>
        <end position="787"/>
    </location>
</feature>
<keyword evidence="5" id="KW-0378">Hydrolase</keyword>
<dbReference type="InterPro" id="IPR012337">
    <property type="entry name" value="RNaseH-like_sf"/>
</dbReference>
<feature type="compositionally biased region" description="Pro residues" evidence="7">
    <location>
        <begin position="727"/>
        <end position="743"/>
    </location>
</feature>
<evidence type="ECO:0000256" key="7">
    <source>
        <dbReference type="SAM" id="MobiDB-lite"/>
    </source>
</evidence>
<keyword evidence="1" id="KW-0808">Transferase</keyword>
<dbReference type="InterPro" id="IPR001584">
    <property type="entry name" value="Integrase_cat-core"/>
</dbReference>
<evidence type="ECO:0000256" key="2">
    <source>
        <dbReference type="ARBA" id="ARBA00022695"/>
    </source>
</evidence>
<reference evidence="11" key="1">
    <citation type="journal article" date="2017" name="bioRxiv">
        <title>Comparative analysis of the genomes of Stylophora pistillata and Acropora digitifera provides evidence for extensive differences between species of corals.</title>
        <authorList>
            <person name="Voolstra C.R."/>
            <person name="Li Y."/>
            <person name="Liew Y.J."/>
            <person name="Baumgarten S."/>
            <person name="Zoccola D."/>
            <person name="Flot J.-F."/>
            <person name="Tambutte S."/>
            <person name="Allemand D."/>
            <person name="Aranda M."/>
        </authorList>
    </citation>
    <scope>NUCLEOTIDE SEQUENCE [LARGE SCALE GENOMIC DNA]</scope>
</reference>
<dbReference type="PROSITE" id="PS50994">
    <property type="entry name" value="INTEGRASE"/>
    <property type="match status" value="1"/>
</dbReference>
<evidence type="ECO:0000256" key="1">
    <source>
        <dbReference type="ARBA" id="ARBA00022679"/>
    </source>
</evidence>
<feature type="region of interest" description="Disordered" evidence="7">
    <location>
        <begin position="154"/>
        <end position="174"/>
    </location>
</feature>
<feature type="region of interest" description="Disordered" evidence="7">
    <location>
        <begin position="379"/>
        <end position="402"/>
    </location>
</feature>
<dbReference type="GO" id="GO:0003676">
    <property type="term" value="F:nucleic acid binding"/>
    <property type="evidence" value="ECO:0007669"/>
    <property type="project" value="InterPro"/>
</dbReference>
<keyword evidence="8" id="KW-1133">Transmembrane helix</keyword>
<evidence type="ECO:0000256" key="5">
    <source>
        <dbReference type="ARBA" id="ARBA00022801"/>
    </source>
</evidence>
<dbReference type="PANTHER" id="PTHR37984:SF8">
    <property type="entry name" value="CCHC-TYPE DOMAIN-CONTAINING PROTEIN"/>
    <property type="match status" value="1"/>
</dbReference>
<feature type="transmembrane region" description="Helical" evidence="8">
    <location>
        <begin position="929"/>
        <end position="950"/>
    </location>
</feature>
<dbReference type="Gene3D" id="1.10.340.70">
    <property type="match status" value="1"/>
</dbReference>
<feature type="compositionally biased region" description="Basic and acidic residues" evidence="7">
    <location>
        <begin position="379"/>
        <end position="388"/>
    </location>
</feature>
<keyword evidence="8" id="KW-0812">Transmembrane</keyword>
<accession>A0A2B4RN95</accession>
<dbReference type="Gene3D" id="3.30.420.10">
    <property type="entry name" value="Ribonuclease H-like superfamily/Ribonuclease H"/>
    <property type="match status" value="1"/>
</dbReference>
<dbReference type="Pfam" id="PF17917">
    <property type="entry name" value="RT_RNaseH"/>
    <property type="match status" value="1"/>
</dbReference>
<dbReference type="GO" id="GO:0016787">
    <property type="term" value="F:hydrolase activity"/>
    <property type="evidence" value="ECO:0007669"/>
    <property type="project" value="UniProtKB-KW"/>
</dbReference>
<dbReference type="InterPro" id="IPR050951">
    <property type="entry name" value="Retrovirus_Pol_polyprotein"/>
</dbReference>
<dbReference type="FunFam" id="3.10.20.370:FF:000001">
    <property type="entry name" value="Retrovirus-related Pol polyprotein from transposon 17.6-like protein"/>
    <property type="match status" value="1"/>
</dbReference>
<keyword evidence="4" id="KW-0255">Endonuclease</keyword>
<dbReference type="SUPFAM" id="SSF56672">
    <property type="entry name" value="DNA/RNA polymerases"/>
    <property type="match status" value="1"/>
</dbReference>
<feature type="region of interest" description="Disordered" evidence="7">
    <location>
        <begin position="828"/>
        <end position="851"/>
    </location>
</feature>
<dbReference type="GO" id="GO:0015074">
    <property type="term" value="P:DNA integration"/>
    <property type="evidence" value="ECO:0007669"/>
    <property type="project" value="InterPro"/>
</dbReference>
<dbReference type="SUPFAM" id="SSF53098">
    <property type="entry name" value="Ribonuclease H-like"/>
    <property type="match status" value="1"/>
</dbReference>
<comment type="caution">
    <text evidence="10">The sequence shown here is derived from an EMBL/GenBank/DDBJ whole genome shotgun (WGS) entry which is preliminary data.</text>
</comment>
<protein>
    <submittedName>
        <fullName evidence="10">Uncharacterized protein K02A2.6</fullName>
    </submittedName>
</protein>
<dbReference type="GO" id="GO:0004519">
    <property type="term" value="F:endonuclease activity"/>
    <property type="evidence" value="ECO:0007669"/>
    <property type="project" value="UniProtKB-KW"/>
</dbReference>
<feature type="transmembrane region" description="Helical" evidence="8">
    <location>
        <begin position="962"/>
        <end position="986"/>
    </location>
</feature>
<keyword evidence="8" id="KW-0472">Membrane</keyword>
<dbReference type="Gene3D" id="3.10.20.370">
    <property type="match status" value="1"/>
</dbReference>
<evidence type="ECO:0000313" key="10">
    <source>
        <dbReference type="EMBL" id="PFX17712.1"/>
    </source>
</evidence>
<dbReference type="InterPro" id="IPR036397">
    <property type="entry name" value="RNaseH_sf"/>
</dbReference>
<dbReference type="InterPro" id="IPR043502">
    <property type="entry name" value="DNA/RNA_pol_sf"/>
</dbReference>
<dbReference type="PANTHER" id="PTHR37984">
    <property type="entry name" value="PROTEIN CBG26694"/>
    <property type="match status" value="1"/>
</dbReference>
<dbReference type="Proteomes" id="UP000225706">
    <property type="component" value="Unassembled WGS sequence"/>
</dbReference>
<keyword evidence="11" id="KW-1185">Reference proteome</keyword>
<keyword evidence="3" id="KW-0540">Nuclease</keyword>
<dbReference type="Pfam" id="PF00665">
    <property type="entry name" value="rve"/>
    <property type="match status" value="1"/>
</dbReference>
<name>A0A2B4RN95_STYPI</name>
<evidence type="ECO:0000256" key="6">
    <source>
        <dbReference type="ARBA" id="ARBA00022918"/>
    </source>
</evidence>
<evidence type="ECO:0000256" key="8">
    <source>
        <dbReference type="SAM" id="Phobius"/>
    </source>
</evidence>
<dbReference type="AlphaFoldDB" id="A0A2B4RN95"/>
<dbReference type="FunFam" id="3.30.420.10:FF:000063">
    <property type="entry name" value="Retrovirus-related Pol polyprotein from transposon 297-like Protein"/>
    <property type="match status" value="1"/>
</dbReference>
<feature type="domain" description="Integrase catalytic" evidence="9">
    <location>
        <begin position="522"/>
        <end position="640"/>
    </location>
</feature>
<feature type="compositionally biased region" description="Basic and acidic residues" evidence="7">
    <location>
        <begin position="654"/>
        <end position="666"/>
    </location>
</feature>
<keyword evidence="2" id="KW-0548">Nucleotidyltransferase</keyword>
<feature type="region of interest" description="Disordered" evidence="7">
    <location>
        <begin position="724"/>
        <end position="808"/>
    </location>
</feature>
<dbReference type="GO" id="GO:0003964">
    <property type="term" value="F:RNA-directed DNA polymerase activity"/>
    <property type="evidence" value="ECO:0007669"/>
    <property type="project" value="UniProtKB-KW"/>
</dbReference>
<gene>
    <name evidence="10" type="primary">K02A2.6</name>
    <name evidence="10" type="ORF">AWC38_SpisGene17971</name>
</gene>
<sequence>MPDEALQVIRYTIEPQIADADRKKPWIWMDRLRLHYTGSTGSSLLADRFKFWNTQQTLHESTQEWEVKVRHAGSLCSYNALTDEMCREKFVFGLHDSTMRAELLKTHLKPDGTPKTMQDVVAEAKALESAQKANKLIADASKGIEEQVNWISHKQKKLKREPDAHSSSPPIAKRIKEKEALDRYAAAGIITNVEEPTSWCSNEVIKETPKKTRICIDPSQTVNKVLQCYDLNKPVTLQVDASEEGVSGALLQPNSEGRLQPVAYTSNSLNATEQQYSQIEKECLAICNAFGKFDHWLYGKSDIEVHTDHQPVETICKKALHKAPARLQKMLMRLQRYRFNIKYKKGTSLYLADNLSRAALPTPVHARITDFEVFRTEITEESDTHNPRLTETTQSRLRDETKKDEHLSKLMTTVAQGWPDERKKVQHPLRPYWTYRDELTTDNGLIYKGAQVMIPQSMQEEMLLKIHADHFRPESNVRMAREVLFWHGMRQAVFDMCNDCSYLWKYATFLIGLRWMPLMTLTRTVINKTKAHFARFGIPRIWHTDNGPQFTSQDYTNFASQNGFKHTTSSPYHSQGNGLAEAAVKVSKSMLKKSDDLQIALLNYRNTPPKGHTYTPAQRMVSRRTRTTLPTPDHLLEPMSINRDTVSAEIEAKRNASKTHYDKTAGPEHTPLNIGEFVYAHPPTSKPGSPWAYGRVTGKRHSRSYTIHTPHSTIRRNRIHIRRAAPPSLPKPPCPPSILPPSPGHNLAPHCNPLSSKTNAPTDQPRQQPPPSPDPTISAPDLKTISPTPKPPAPSTPDIAQTPGSPRMGFLSEQRMFIGKPTWPTQHSNALLPSPPSSVSKTAMADGSTSPQETRRCCSCGWIVITVEGWVKLIETVMTFLAAILTLSYPYYHHIRYEYQVGISTCAFVFVVLHIILRSVNCFEKVMPLLGMIGCFSLSVALFVGSGIVYDAGNTYVKGDVMIGSGICGFIAAGLFFCEAIFYLFLLICRRSTPRRDGDDGKAVIEEIHGPAVV</sequence>
<dbReference type="InterPro" id="IPR041373">
    <property type="entry name" value="RT_RNaseH"/>
</dbReference>
<evidence type="ECO:0000313" key="11">
    <source>
        <dbReference type="Proteomes" id="UP000225706"/>
    </source>
</evidence>
<feature type="region of interest" description="Disordered" evidence="7">
    <location>
        <begin position="654"/>
        <end position="675"/>
    </location>
</feature>
<proteinExistence type="predicted"/>
<keyword evidence="6" id="KW-0695">RNA-directed DNA polymerase</keyword>
<feature type="transmembrane region" description="Helical" evidence="8">
    <location>
        <begin position="899"/>
        <end position="917"/>
    </location>
</feature>
<evidence type="ECO:0000256" key="4">
    <source>
        <dbReference type="ARBA" id="ARBA00022759"/>
    </source>
</evidence>
<organism evidence="10 11">
    <name type="scientific">Stylophora pistillata</name>
    <name type="common">Smooth cauliflower coral</name>
    <dbReference type="NCBI Taxonomy" id="50429"/>
    <lineage>
        <taxon>Eukaryota</taxon>
        <taxon>Metazoa</taxon>
        <taxon>Cnidaria</taxon>
        <taxon>Anthozoa</taxon>
        <taxon>Hexacorallia</taxon>
        <taxon>Scleractinia</taxon>
        <taxon>Astrocoeniina</taxon>
        <taxon>Pocilloporidae</taxon>
        <taxon>Stylophora</taxon>
    </lineage>
</organism>
<evidence type="ECO:0000256" key="3">
    <source>
        <dbReference type="ARBA" id="ARBA00022722"/>
    </source>
</evidence>
<dbReference type="OrthoDB" id="5990492at2759"/>